<feature type="region of interest" description="Disordered" evidence="6">
    <location>
        <begin position="200"/>
        <end position="240"/>
    </location>
</feature>
<feature type="transmembrane region" description="Helical" evidence="7">
    <location>
        <begin position="243"/>
        <end position="261"/>
    </location>
</feature>
<dbReference type="CDD" id="cd09629">
    <property type="entry name" value="DOMON_CIL1_like"/>
    <property type="match status" value="1"/>
</dbReference>
<name>A0ABD2RWJ4_9SOLN</name>
<evidence type="ECO:0000256" key="5">
    <source>
        <dbReference type="ARBA" id="ARBA00023136"/>
    </source>
</evidence>
<protein>
    <recommendedName>
        <fullName evidence="8">DOMON domain-containing protein</fullName>
    </recommendedName>
</protein>
<keyword evidence="7" id="KW-1133">Transmembrane helix</keyword>
<keyword evidence="2" id="KW-0813">Transport</keyword>
<reference evidence="9 10" key="1">
    <citation type="submission" date="2024-05" db="EMBL/GenBank/DDBJ databases">
        <title>De novo assembly of an allotetraploid wild potato.</title>
        <authorList>
            <person name="Hosaka A.J."/>
        </authorList>
    </citation>
    <scope>NUCLEOTIDE SEQUENCE [LARGE SCALE GENOMIC DNA]</scope>
    <source>
        <tissue evidence="9">Young leaves</tissue>
    </source>
</reference>
<keyword evidence="4" id="KW-0249">Electron transport</keyword>
<comment type="subcellular location">
    <subcellularLocation>
        <location evidence="1">Membrane</location>
    </subcellularLocation>
</comment>
<evidence type="ECO:0000313" key="9">
    <source>
        <dbReference type="EMBL" id="KAL3336286.1"/>
    </source>
</evidence>
<evidence type="ECO:0000256" key="1">
    <source>
        <dbReference type="ARBA" id="ARBA00004370"/>
    </source>
</evidence>
<dbReference type="PANTHER" id="PTHR23130">
    <property type="entry name" value="CYTOCHROME B561 AND DOMON DOMAIN-CONTAINING PROTEIN"/>
    <property type="match status" value="1"/>
</dbReference>
<dbReference type="PROSITE" id="PS50836">
    <property type="entry name" value="DOMON"/>
    <property type="match status" value="1"/>
</dbReference>
<feature type="domain" description="DOMON" evidence="8">
    <location>
        <begin position="70"/>
        <end position="184"/>
    </location>
</feature>
<organism evidence="9 10">
    <name type="scientific">Solanum stoloniferum</name>
    <dbReference type="NCBI Taxonomy" id="62892"/>
    <lineage>
        <taxon>Eukaryota</taxon>
        <taxon>Viridiplantae</taxon>
        <taxon>Streptophyta</taxon>
        <taxon>Embryophyta</taxon>
        <taxon>Tracheophyta</taxon>
        <taxon>Spermatophyta</taxon>
        <taxon>Magnoliopsida</taxon>
        <taxon>eudicotyledons</taxon>
        <taxon>Gunneridae</taxon>
        <taxon>Pentapetalae</taxon>
        <taxon>asterids</taxon>
        <taxon>lamiids</taxon>
        <taxon>Solanales</taxon>
        <taxon>Solanaceae</taxon>
        <taxon>Solanoideae</taxon>
        <taxon>Solaneae</taxon>
        <taxon>Solanum</taxon>
    </lineage>
</organism>
<keyword evidence="5 7" id="KW-0472">Membrane</keyword>
<dbReference type="EMBL" id="JBJKTR010000018">
    <property type="protein sequence ID" value="KAL3336286.1"/>
    <property type="molecule type" value="Genomic_DNA"/>
</dbReference>
<dbReference type="GO" id="GO:0016020">
    <property type="term" value="C:membrane"/>
    <property type="evidence" value="ECO:0007669"/>
    <property type="project" value="UniProtKB-SubCell"/>
</dbReference>
<evidence type="ECO:0000256" key="2">
    <source>
        <dbReference type="ARBA" id="ARBA00022448"/>
    </source>
</evidence>
<proteinExistence type="predicted"/>
<evidence type="ECO:0000256" key="3">
    <source>
        <dbReference type="ARBA" id="ARBA00022729"/>
    </source>
</evidence>
<dbReference type="InterPro" id="IPR005018">
    <property type="entry name" value="DOMON_domain"/>
</dbReference>
<feature type="non-terminal residue" evidence="9">
    <location>
        <position position="1"/>
    </location>
</feature>
<dbReference type="AlphaFoldDB" id="A0ABD2RWJ4"/>
<feature type="compositionally biased region" description="Polar residues" evidence="6">
    <location>
        <begin position="204"/>
        <end position="214"/>
    </location>
</feature>
<dbReference type="InterPro" id="IPR045265">
    <property type="entry name" value="AIR12_DOMON"/>
</dbReference>
<feature type="transmembrane region" description="Helical" evidence="7">
    <location>
        <begin position="23"/>
        <end position="44"/>
    </location>
</feature>
<keyword evidence="3" id="KW-0732">Signal</keyword>
<sequence>ISETISFPCINIKSPKFSISAKMASLLHLQFIFLIAFLLISTAISNNCSSSPAPISGNTHFADCTDLPSLKSSLHWTYNSTNSTLAIAFAAPLPSSDGWISWGINPIKPSMIGTQCLIAFKASNGSMIVNTYDLTSYTSITQTDKLLFKVLNSKAEYSNGVMQILATLVLPSNMTTVNQVWQVGPAVKDGTPVAHKFDPDNLKSKGTLNLTTSSGGDGKNATAPVPAGGGGQSDNKTGGSSRIWSNNTSFYVFIMFLGVLFF</sequence>
<accession>A0ABD2RWJ4</accession>
<evidence type="ECO:0000256" key="6">
    <source>
        <dbReference type="SAM" id="MobiDB-lite"/>
    </source>
</evidence>
<evidence type="ECO:0000259" key="8">
    <source>
        <dbReference type="PROSITE" id="PS50836"/>
    </source>
</evidence>
<keyword evidence="10" id="KW-1185">Reference proteome</keyword>
<evidence type="ECO:0000256" key="4">
    <source>
        <dbReference type="ARBA" id="ARBA00022982"/>
    </source>
</evidence>
<gene>
    <name evidence="9" type="ORF">AABB24_032165</name>
</gene>
<keyword evidence="7" id="KW-0812">Transmembrane</keyword>
<dbReference type="Proteomes" id="UP001627284">
    <property type="component" value="Unassembled WGS sequence"/>
</dbReference>
<dbReference type="Pfam" id="PF04526">
    <property type="entry name" value="DUF568"/>
    <property type="match status" value="1"/>
</dbReference>
<evidence type="ECO:0000256" key="7">
    <source>
        <dbReference type="SAM" id="Phobius"/>
    </source>
</evidence>
<comment type="caution">
    <text evidence="9">The sequence shown here is derived from an EMBL/GenBank/DDBJ whole genome shotgun (WGS) entry which is preliminary data.</text>
</comment>
<evidence type="ECO:0000313" key="10">
    <source>
        <dbReference type="Proteomes" id="UP001627284"/>
    </source>
</evidence>
<dbReference type="PANTHER" id="PTHR23130:SF157">
    <property type="entry name" value="AUXIN-INDUCED IN ROOT CULTURES PROTEIN 12"/>
    <property type="match status" value="1"/>
</dbReference>